<reference evidence="1 2" key="1">
    <citation type="submission" date="2019-11" db="EMBL/GenBank/DDBJ databases">
        <authorList>
            <person name="Dong K."/>
        </authorList>
    </citation>
    <scope>NUCLEOTIDE SEQUENCE [LARGE SCALE GENOMIC DNA]</scope>
    <source>
        <strain evidence="1 2">JCM 17370</strain>
    </source>
</reference>
<dbReference type="RefSeq" id="WP_155062598.1">
    <property type="nucleotide sequence ID" value="NZ_WMIF01000001.1"/>
</dbReference>
<dbReference type="EMBL" id="WMIF01000001">
    <property type="protein sequence ID" value="MTH33029.1"/>
    <property type="molecule type" value="Genomic_DNA"/>
</dbReference>
<organism evidence="1 2">
    <name type="scientific">Paracoccus limosus</name>
    <dbReference type="NCBI Taxonomy" id="913252"/>
    <lineage>
        <taxon>Bacteria</taxon>
        <taxon>Pseudomonadati</taxon>
        <taxon>Pseudomonadota</taxon>
        <taxon>Alphaproteobacteria</taxon>
        <taxon>Rhodobacterales</taxon>
        <taxon>Paracoccaceae</taxon>
        <taxon>Paracoccus</taxon>
    </lineage>
</organism>
<protein>
    <submittedName>
        <fullName evidence="1">Uncharacterized protein</fullName>
    </submittedName>
</protein>
<evidence type="ECO:0000313" key="2">
    <source>
        <dbReference type="Proteomes" id="UP000442533"/>
    </source>
</evidence>
<dbReference type="OrthoDB" id="2941346at2"/>
<name>A0A844GWJ7_9RHOB</name>
<accession>A0A844GWJ7</accession>
<gene>
    <name evidence="1" type="ORF">GL279_00255</name>
</gene>
<keyword evidence="2" id="KW-1185">Reference proteome</keyword>
<dbReference type="AlphaFoldDB" id="A0A844GWJ7"/>
<sequence length="208" mass="23086">MTTDAQKPDRIWADMDNLTWVEECPGETRKDCEVEFVRADLCASGQVRALEHLQNVMGHIDTPIARRHLRIGDDQPKWLTEARDYLAALRAPQPEGQIMDGWVDDKTFIEPLTPATPTAQEVVPTEDELDEAWKSGFNAGFGEARLTAHPPQPSVSVSEAGYNDVIHALLKQHETEMRSKGRNPIDYTTKWSLAADAVAALRALKGGA</sequence>
<evidence type="ECO:0000313" key="1">
    <source>
        <dbReference type="EMBL" id="MTH33029.1"/>
    </source>
</evidence>
<comment type="caution">
    <text evidence="1">The sequence shown here is derived from an EMBL/GenBank/DDBJ whole genome shotgun (WGS) entry which is preliminary data.</text>
</comment>
<proteinExistence type="predicted"/>
<dbReference type="Proteomes" id="UP000442533">
    <property type="component" value="Unassembled WGS sequence"/>
</dbReference>